<evidence type="ECO:0000313" key="3">
    <source>
        <dbReference type="EMBL" id="TKS16019.1"/>
    </source>
</evidence>
<organism evidence="3">
    <name type="scientific">Populus alba</name>
    <name type="common">White poplar</name>
    <dbReference type="NCBI Taxonomy" id="43335"/>
    <lineage>
        <taxon>Eukaryota</taxon>
        <taxon>Viridiplantae</taxon>
        <taxon>Streptophyta</taxon>
        <taxon>Embryophyta</taxon>
        <taxon>Tracheophyta</taxon>
        <taxon>Spermatophyta</taxon>
        <taxon>Magnoliopsida</taxon>
        <taxon>eudicotyledons</taxon>
        <taxon>Gunneridae</taxon>
        <taxon>Pentapetalae</taxon>
        <taxon>rosids</taxon>
        <taxon>fabids</taxon>
        <taxon>Malpighiales</taxon>
        <taxon>Salicaceae</taxon>
        <taxon>Saliceae</taxon>
        <taxon>Populus</taxon>
    </lineage>
</organism>
<sequence length="123" mass="13200">MSMLLDQQPPPMSVTPQSFNTYSTHASIGPAIAVLVVIMVFGVLAVMVGRLCSGRRIMGYGQYDMESWAEVKCSSCIDGRISPPLSRSSVPAASSSASTPAQTQQETKQEEQSPQHPPENLDS</sequence>
<gene>
    <name evidence="3" type="ORF">D5086_0000028570</name>
</gene>
<protein>
    <submittedName>
        <fullName evidence="3">Uncharacterized protein</fullName>
    </submittedName>
</protein>
<feature type="transmembrane region" description="Helical" evidence="2">
    <location>
        <begin position="28"/>
        <end position="48"/>
    </location>
</feature>
<feature type="compositionally biased region" description="Low complexity" evidence="1">
    <location>
        <begin position="84"/>
        <end position="106"/>
    </location>
</feature>
<keyword evidence="2" id="KW-0812">Transmembrane</keyword>
<dbReference type="STRING" id="43335.A0A4U5QZJ4"/>
<accession>A0A4U5QZJ4</accession>
<dbReference type="PANTHER" id="PTHR33429:SF24">
    <property type="entry name" value="EXPRESSED PROTEIN"/>
    <property type="match status" value="1"/>
</dbReference>
<keyword evidence="2" id="KW-1133">Transmembrane helix</keyword>
<comment type="caution">
    <text evidence="3">The sequence shown here is derived from an EMBL/GenBank/DDBJ whole genome shotgun (WGS) entry which is preliminary data.</text>
</comment>
<feature type="region of interest" description="Disordered" evidence="1">
    <location>
        <begin position="84"/>
        <end position="123"/>
    </location>
</feature>
<evidence type="ECO:0000256" key="2">
    <source>
        <dbReference type="SAM" id="Phobius"/>
    </source>
</evidence>
<dbReference type="AlphaFoldDB" id="A0A4U5QZJ4"/>
<dbReference type="PANTHER" id="PTHR33429">
    <property type="entry name" value="OS02G0708000 PROTEIN-RELATED"/>
    <property type="match status" value="1"/>
</dbReference>
<proteinExistence type="predicted"/>
<evidence type="ECO:0000256" key="1">
    <source>
        <dbReference type="SAM" id="MobiDB-lite"/>
    </source>
</evidence>
<keyword evidence="2" id="KW-0472">Membrane</keyword>
<dbReference type="EMBL" id="RCHU01000072">
    <property type="protein sequence ID" value="TKS16019.1"/>
    <property type="molecule type" value="Genomic_DNA"/>
</dbReference>
<reference evidence="3" key="1">
    <citation type="submission" date="2018-10" db="EMBL/GenBank/DDBJ databases">
        <title>Population genomic analysis revealed the cold adaptation of white poplar.</title>
        <authorList>
            <person name="Liu Y.-J."/>
        </authorList>
    </citation>
    <scope>NUCLEOTIDE SEQUENCE [LARGE SCALE GENOMIC DNA]</scope>
    <source>
        <strain evidence="3">PAL-ZL1</strain>
    </source>
</reference>
<name>A0A4U5QZJ4_POPAL</name>